<evidence type="ECO:0000313" key="8">
    <source>
        <dbReference type="EMBL" id="SMS14709.1"/>
    </source>
</evidence>
<organism evidence="8 9">
    <name type="scientific">Levilactobacillus zymae</name>
    <dbReference type="NCBI Taxonomy" id="267363"/>
    <lineage>
        <taxon>Bacteria</taxon>
        <taxon>Bacillati</taxon>
        <taxon>Bacillota</taxon>
        <taxon>Bacilli</taxon>
        <taxon>Lactobacillales</taxon>
        <taxon>Lactobacillaceae</taxon>
        <taxon>Levilactobacillus</taxon>
    </lineage>
</organism>
<evidence type="ECO:0000256" key="4">
    <source>
        <dbReference type="ARBA" id="ARBA00022989"/>
    </source>
</evidence>
<keyword evidence="3 6" id="KW-0812">Transmembrane</keyword>
<feature type="transmembrane region" description="Helical" evidence="6">
    <location>
        <begin position="169"/>
        <end position="189"/>
    </location>
</feature>
<feature type="transmembrane region" description="Helical" evidence="6">
    <location>
        <begin position="279"/>
        <end position="298"/>
    </location>
</feature>
<evidence type="ECO:0000256" key="2">
    <source>
        <dbReference type="ARBA" id="ARBA00022448"/>
    </source>
</evidence>
<feature type="transmembrane region" description="Helical" evidence="6">
    <location>
        <begin position="17"/>
        <end position="38"/>
    </location>
</feature>
<dbReference type="Pfam" id="PF07690">
    <property type="entry name" value="MFS_1"/>
    <property type="match status" value="1"/>
</dbReference>
<feature type="transmembrane region" description="Helical" evidence="6">
    <location>
        <begin position="215"/>
        <end position="236"/>
    </location>
</feature>
<dbReference type="RefSeq" id="WP_231921622.1">
    <property type="nucleotide sequence ID" value="NZ_JBPWQU010000088.1"/>
</dbReference>
<dbReference type="KEGG" id="lzy:LZ3411_1659"/>
<evidence type="ECO:0000313" key="9">
    <source>
        <dbReference type="Proteomes" id="UP000195412"/>
    </source>
</evidence>
<feature type="transmembrane region" description="Helical" evidence="6">
    <location>
        <begin position="248"/>
        <end position="267"/>
    </location>
</feature>
<dbReference type="AlphaFoldDB" id="A0A1Y6JXP0"/>
<name>A0A1Y6JXP0_9LACO</name>
<feature type="transmembrane region" description="Helical" evidence="6">
    <location>
        <begin position="110"/>
        <end position="131"/>
    </location>
</feature>
<dbReference type="GO" id="GO:0022857">
    <property type="term" value="F:transmembrane transporter activity"/>
    <property type="evidence" value="ECO:0007669"/>
    <property type="project" value="InterPro"/>
</dbReference>
<proteinExistence type="predicted"/>
<keyword evidence="2" id="KW-0813">Transport</keyword>
<evidence type="ECO:0000256" key="1">
    <source>
        <dbReference type="ARBA" id="ARBA00004651"/>
    </source>
</evidence>
<evidence type="ECO:0000256" key="6">
    <source>
        <dbReference type="SAM" id="Phobius"/>
    </source>
</evidence>
<dbReference type="Proteomes" id="UP000195412">
    <property type="component" value="Chromosome I"/>
</dbReference>
<dbReference type="Gene3D" id="1.20.1250.20">
    <property type="entry name" value="MFS general substrate transporter like domains"/>
    <property type="match status" value="1"/>
</dbReference>
<protein>
    <submittedName>
        <fullName evidence="8">Multidrug transport protein</fullName>
    </submittedName>
</protein>
<keyword evidence="4 6" id="KW-1133">Transmembrane helix</keyword>
<dbReference type="EMBL" id="LT854705">
    <property type="protein sequence ID" value="SMS14709.1"/>
    <property type="molecule type" value="Genomic_DNA"/>
</dbReference>
<dbReference type="InterPro" id="IPR036259">
    <property type="entry name" value="MFS_trans_sf"/>
</dbReference>
<feature type="transmembrane region" description="Helical" evidence="6">
    <location>
        <begin position="366"/>
        <end position="386"/>
    </location>
</feature>
<feature type="transmembrane region" description="Helical" evidence="6">
    <location>
        <begin position="44"/>
        <end position="69"/>
    </location>
</feature>
<comment type="subcellular location">
    <subcellularLocation>
        <location evidence="1">Cell membrane</location>
        <topology evidence="1">Multi-pass membrane protein</topology>
    </subcellularLocation>
</comment>
<dbReference type="InterPro" id="IPR052714">
    <property type="entry name" value="MFS_Exporter"/>
</dbReference>
<accession>A0A1Y6JXP0</accession>
<sequence>MSKPETAEQRLFSRDTILLLICTFCYMCSSMLITPLIVGFTHSLGASTLVAGIVAAAMNLCSLVFRPFAGQLVDAVTKYKIALIGGSLLLVATVGYAVAVAPWMVVIFRIINGFGFALSSICLATWFSSLLPRDRIGAGMSYYGMMNALGMAVAPALGIWIFHQVSYRAAFLCGTVFSATIVILIQFVINKGRPYQRPNQTQTPTAHHRIVQPRVVPLAIILMLLSIPYFATQSYIVEYVAVRHLQVSAGNFFIVYAIILLAVRLVFKDYFDRVPFKWFLLIGSFCNLIGMLGLTYLVNNWMMVLAAAGLAGGYGVMYSVCQATALLLAPLDEQGLANSTFYIGMDTGMVLGPIIGGALFDAVPVTLFYPALLVTIPLTAVVYVIFHRQLAVKAQNA</sequence>
<evidence type="ECO:0000256" key="3">
    <source>
        <dbReference type="ARBA" id="ARBA00022692"/>
    </source>
</evidence>
<evidence type="ECO:0000256" key="5">
    <source>
        <dbReference type="ARBA" id="ARBA00023136"/>
    </source>
</evidence>
<feature type="transmembrane region" description="Helical" evidence="6">
    <location>
        <begin position="304"/>
        <end position="329"/>
    </location>
</feature>
<feature type="transmembrane region" description="Helical" evidence="6">
    <location>
        <begin position="81"/>
        <end position="104"/>
    </location>
</feature>
<gene>
    <name evidence="8" type="ORF">LZ3411_1659</name>
</gene>
<feature type="transmembrane region" description="Helical" evidence="6">
    <location>
        <begin position="143"/>
        <end position="163"/>
    </location>
</feature>
<dbReference type="InterPro" id="IPR020846">
    <property type="entry name" value="MFS_dom"/>
</dbReference>
<dbReference type="PANTHER" id="PTHR23531:SF1">
    <property type="entry name" value="QUINOLENE RESISTANCE PROTEIN NORA"/>
    <property type="match status" value="1"/>
</dbReference>
<dbReference type="SUPFAM" id="SSF103473">
    <property type="entry name" value="MFS general substrate transporter"/>
    <property type="match status" value="1"/>
</dbReference>
<keyword evidence="5 6" id="KW-0472">Membrane</keyword>
<evidence type="ECO:0000259" key="7">
    <source>
        <dbReference type="PROSITE" id="PS50850"/>
    </source>
</evidence>
<dbReference type="InterPro" id="IPR011701">
    <property type="entry name" value="MFS"/>
</dbReference>
<dbReference type="CDD" id="cd17489">
    <property type="entry name" value="MFS_YfcJ_like"/>
    <property type="match status" value="1"/>
</dbReference>
<feature type="transmembrane region" description="Helical" evidence="6">
    <location>
        <begin position="341"/>
        <end position="360"/>
    </location>
</feature>
<dbReference type="PANTHER" id="PTHR23531">
    <property type="entry name" value="QUINOLENE RESISTANCE PROTEIN NORA"/>
    <property type="match status" value="1"/>
</dbReference>
<reference evidence="9" key="1">
    <citation type="submission" date="2017-05" db="EMBL/GenBank/DDBJ databases">
        <authorList>
            <person name="Papadimitriou K."/>
        </authorList>
    </citation>
    <scope>NUCLEOTIDE SEQUENCE [LARGE SCALE GENOMIC DNA]</scope>
    <source>
        <strain evidence="9">ACA-DC 3411</strain>
    </source>
</reference>
<dbReference type="PROSITE" id="PS50850">
    <property type="entry name" value="MFS"/>
    <property type="match status" value="1"/>
</dbReference>
<dbReference type="GO" id="GO:0005886">
    <property type="term" value="C:plasma membrane"/>
    <property type="evidence" value="ECO:0007669"/>
    <property type="project" value="UniProtKB-SubCell"/>
</dbReference>
<feature type="domain" description="Major facilitator superfamily (MFS) profile" evidence="7">
    <location>
        <begin position="15"/>
        <end position="389"/>
    </location>
</feature>